<dbReference type="PANTHER" id="PTHR43563:SF1">
    <property type="entry name" value="AMINE OXIDASE [FLAVIN-CONTAINING] B"/>
    <property type="match status" value="1"/>
</dbReference>
<comment type="cofactor">
    <cofactor evidence="1">
        <name>FAD</name>
        <dbReference type="ChEBI" id="CHEBI:57692"/>
    </cofactor>
</comment>
<feature type="domain" description="Amine oxidase" evidence="4">
    <location>
        <begin position="388"/>
        <end position="451"/>
    </location>
</feature>
<evidence type="ECO:0000259" key="4">
    <source>
        <dbReference type="Pfam" id="PF01593"/>
    </source>
</evidence>
<proteinExistence type="inferred from homology"/>
<organism evidence="5 6">
    <name type="scientific">Streptomyces amakusaensis</name>
    <dbReference type="NCBI Taxonomy" id="67271"/>
    <lineage>
        <taxon>Bacteria</taxon>
        <taxon>Bacillati</taxon>
        <taxon>Actinomycetota</taxon>
        <taxon>Actinomycetes</taxon>
        <taxon>Kitasatosporales</taxon>
        <taxon>Streptomycetaceae</taxon>
        <taxon>Streptomyces</taxon>
    </lineage>
</organism>
<dbReference type="PRINTS" id="PR00757">
    <property type="entry name" value="AMINEOXDASEF"/>
</dbReference>
<keyword evidence="3" id="KW-0560">Oxidoreductase</keyword>
<evidence type="ECO:0000313" key="6">
    <source>
        <dbReference type="Proteomes" id="UP001596160"/>
    </source>
</evidence>
<reference evidence="6" key="1">
    <citation type="journal article" date="2019" name="Int. J. Syst. Evol. Microbiol.">
        <title>The Global Catalogue of Microorganisms (GCM) 10K type strain sequencing project: providing services to taxonomists for standard genome sequencing and annotation.</title>
        <authorList>
            <consortium name="The Broad Institute Genomics Platform"/>
            <consortium name="The Broad Institute Genome Sequencing Center for Infectious Disease"/>
            <person name="Wu L."/>
            <person name="Ma J."/>
        </authorList>
    </citation>
    <scope>NUCLEOTIDE SEQUENCE [LARGE SCALE GENOMIC DNA]</scope>
    <source>
        <strain evidence="6">PCU 266</strain>
    </source>
</reference>
<dbReference type="InterPro" id="IPR050703">
    <property type="entry name" value="Flavin_MAO"/>
</dbReference>
<dbReference type="InterPro" id="IPR001613">
    <property type="entry name" value="Flavin_amine_oxidase"/>
</dbReference>
<dbReference type="Pfam" id="PF01593">
    <property type="entry name" value="Amino_oxidase"/>
    <property type="match status" value="2"/>
</dbReference>
<dbReference type="Gene3D" id="3.50.50.60">
    <property type="entry name" value="FAD/NAD(P)-binding domain"/>
    <property type="match status" value="1"/>
</dbReference>
<dbReference type="RefSeq" id="WP_344486294.1">
    <property type="nucleotide sequence ID" value="NZ_BAAASB010000036.1"/>
</dbReference>
<evidence type="ECO:0000256" key="1">
    <source>
        <dbReference type="ARBA" id="ARBA00001974"/>
    </source>
</evidence>
<dbReference type="Gene3D" id="3.90.660.10">
    <property type="match status" value="1"/>
</dbReference>
<gene>
    <name evidence="5" type="ORF">ACFPRH_34370</name>
</gene>
<dbReference type="SUPFAM" id="SSF51905">
    <property type="entry name" value="FAD/NAD(P)-binding domain"/>
    <property type="match status" value="1"/>
</dbReference>
<keyword evidence="6" id="KW-1185">Reference proteome</keyword>
<dbReference type="InterPro" id="IPR036188">
    <property type="entry name" value="FAD/NAD-bd_sf"/>
</dbReference>
<feature type="domain" description="Amine oxidase" evidence="4">
    <location>
        <begin position="39"/>
        <end position="303"/>
    </location>
</feature>
<comment type="similarity">
    <text evidence="2">Belongs to the flavin monoamine oxidase family.</text>
</comment>
<accession>A0ABW0AW06</accession>
<evidence type="ECO:0000256" key="2">
    <source>
        <dbReference type="ARBA" id="ARBA00005995"/>
    </source>
</evidence>
<comment type="caution">
    <text evidence="5">The sequence shown here is derived from an EMBL/GenBank/DDBJ whole genome shotgun (WGS) entry which is preliminary data.</text>
</comment>
<evidence type="ECO:0000256" key="3">
    <source>
        <dbReference type="ARBA" id="ARBA00023002"/>
    </source>
</evidence>
<dbReference type="Proteomes" id="UP001596160">
    <property type="component" value="Unassembled WGS sequence"/>
</dbReference>
<dbReference type="Gene3D" id="1.10.405.10">
    <property type="entry name" value="Guanine Nucleotide Dissociation Inhibitor, domain 1"/>
    <property type="match status" value="1"/>
</dbReference>
<sequence length="456" mass="47705">MGGTAALGAGVAAVAGPAAARTRTAKTGPYDAIVIGAGFAGATAARDLRDLGLRPLVLEANNRIGGRVWTSTHFGTQIELGGAWFHPNYHRTYAEMTRYNLTTVVDAPPTSVYVRTGNSGYQSVDPVITANRMEQLLTQIFDGSQNYFAQPNQPLFRSDLLASVDPLSLADRMNQLNLSTQDRNLIQGLMATYSGGDAANGGLTALAQWWALCGWNAQGWNQMTSARVNGGVTSLVQAILNGAQADVRLSHPVVQIAQANNQITVTTQNGATFTAPVAVVATPVNKWKTITFSPGLPTVHADATNEGVGVRPIAAKMWLRVSGVPGRVFAQGAPGDPIASLVTHQHLSNGDNLMIAINGPGLNVGSLAAVNAAVQQIIPTATVVGKKVQDWANDPFSGGGWGMRKPGQLLRQLPAIHQPHGRITFAGADITSGWVGSFEGAIQDGARAASQAAALI</sequence>
<protein>
    <submittedName>
        <fullName evidence="5">Flavin monoamine oxidase family protein</fullName>
    </submittedName>
</protein>
<evidence type="ECO:0000313" key="5">
    <source>
        <dbReference type="EMBL" id="MFC5156812.1"/>
    </source>
</evidence>
<name>A0ABW0AW06_9ACTN</name>
<dbReference type="InterPro" id="IPR002937">
    <property type="entry name" value="Amino_oxidase"/>
</dbReference>
<dbReference type="EMBL" id="JBHSKP010000043">
    <property type="protein sequence ID" value="MFC5156812.1"/>
    <property type="molecule type" value="Genomic_DNA"/>
</dbReference>
<dbReference type="PANTHER" id="PTHR43563">
    <property type="entry name" value="AMINE OXIDASE"/>
    <property type="match status" value="1"/>
</dbReference>